<dbReference type="SUPFAM" id="SSF50952">
    <property type="entry name" value="Soluble quinoprotein glucose dehydrogenase"/>
    <property type="match status" value="1"/>
</dbReference>
<dbReference type="InterPro" id="IPR055557">
    <property type="entry name" value="DUF7133"/>
</dbReference>
<proteinExistence type="predicted"/>
<dbReference type="InterPro" id="IPR011041">
    <property type="entry name" value="Quinoprot_gluc/sorb_DH_b-prop"/>
</dbReference>
<keyword evidence="7" id="KW-1185">Reference proteome</keyword>
<dbReference type="PROSITE" id="PS51007">
    <property type="entry name" value="CYTC"/>
    <property type="match status" value="1"/>
</dbReference>
<dbReference type="GO" id="GO:0046872">
    <property type="term" value="F:metal ion binding"/>
    <property type="evidence" value="ECO:0007669"/>
    <property type="project" value="UniProtKB-KW"/>
</dbReference>
<evidence type="ECO:0000256" key="1">
    <source>
        <dbReference type="ARBA" id="ARBA00022617"/>
    </source>
</evidence>
<name>A0A1I5YG09_9BACT</name>
<reference evidence="6 7" key="1">
    <citation type="submission" date="2016-10" db="EMBL/GenBank/DDBJ databases">
        <authorList>
            <person name="de Groot N.N."/>
        </authorList>
    </citation>
    <scope>NUCLEOTIDE SEQUENCE [LARGE SCALE GENOMIC DNA]</scope>
    <source>
        <strain evidence="7">E92,LMG 26720,CCM 7988</strain>
    </source>
</reference>
<dbReference type="InterPro" id="IPR011989">
    <property type="entry name" value="ARM-like"/>
</dbReference>
<dbReference type="EMBL" id="FOXH01000018">
    <property type="protein sequence ID" value="SFQ43171.1"/>
    <property type="molecule type" value="Genomic_DNA"/>
</dbReference>
<dbReference type="SUPFAM" id="SSF48371">
    <property type="entry name" value="ARM repeat"/>
    <property type="match status" value="1"/>
</dbReference>
<sequence>MLKKLSDKTKLGLPMALLGGSLLFSAYHHSSKSIWVNRYIDSLMTEEQKHLPSNALKGLKIADGLEVSTFATEPMLLNPTDIEVDARGRVWVLEAYNYRPAITGNPTRPEGDRIVILEDSNNDGKADVSKVFYQGPELNAPLGIAVLGNTVIVSQSPYVWKFTDTDGDDKADKKEILFQGMEGEQHDHGMHAFVFGPDGKLYFNFGNEGKQLRDAKGNIVRDQDGDEISRKKYKQGMVFRCNPDGTGVECLGQNFRNNYEVAVDSYGTLWQSDNDDDGNKGVRINYVMENGNYGYTDEITGAGWTANRTNIESEISKQHWHQNDPGSIPNLLQTGSGSPTGIIVYEGNLLPKIYQGQMIHCEPGHNVVRSYPVQKSGAGYTASIENLVKNEQDQWFRPSDVCVAPDGSLFVADWYDPGVGGHQAGDQTRGRIYRIAPSKTPYTVPKQDFTTIAGAISALQSPNIAIRYLAYNKLVSDNSAEGELVKLYNSAENPRMKARAFWVLSKGANGKKYVESALADQNPDIRITAIRAARELKLDVIPYLKNLVKDADPQVRRECAIALRHSKSPEAPALWAELAAQHTGNDRWYLEALGIGADNNWDSYFNAYLQKVANPVESPAGRDIVWRSRTNESVKFLATLATDSKVDLKDRLRYFRAFDFVKGTKKSEALLEMLKHNSSEQKEINTLALRHLDAEFVKTNPVAKSALLKLMASTEGKEYLELEGKYLLPEENKRLFNMIITDKSPREASDILIKNLGGTALLTHAISEPGKEQNALKILSSMRWSGSKTQLDILQAAMFNKANSANIRREATRALGGSSNGEDLILKYLKEGKIEKSLIPSAVDGVSKAWRRQVRTEAARYLGGSTNAAAKKLAPISDLIKLSGDAKNGAVMFANNCSVCHQVNGEGMDFGPKLSEIGSKLPKEGQYLAILHPDAGIGFGYEGWDLKMKDGSTLSGIIASKTETDIILKMPGGITQNLKTSAVKSMKQMQNSMMPSGLADGMSQKELVDLVEFLTTLKKK</sequence>
<keyword evidence="3 4" id="KW-0408">Iron</keyword>
<dbReference type="Pfam" id="PF13646">
    <property type="entry name" value="HEAT_2"/>
    <property type="match status" value="1"/>
</dbReference>
<dbReference type="GO" id="GO:0020037">
    <property type="term" value="F:heme binding"/>
    <property type="evidence" value="ECO:0007669"/>
    <property type="project" value="InterPro"/>
</dbReference>
<dbReference type="Gene3D" id="1.25.10.10">
    <property type="entry name" value="Leucine-rich Repeat Variant"/>
    <property type="match status" value="1"/>
</dbReference>
<evidence type="ECO:0000313" key="7">
    <source>
        <dbReference type="Proteomes" id="UP000199306"/>
    </source>
</evidence>
<dbReference type="NCBIfam" id="TIGR02603">
    <property type="entry name" value="CxxCH_TIGR02603"/>
    <property type="match status" value="1"/>
</dbReference>
<accession>A0A1I5YG09</accession>
<dbReference type="Proteomes" id="UP000199306">
    <property type="component" value="Unassembled WGS sequence"/>
</dbReference>
<dbReference type="AlphaFoldDB" id="A0A1I5YG09"/>
<dbReference type="PANTHER" id="PTHR33546:SF1">
    <property type="entry name" value="LARGE, MULTIFUNCTIONAL SECRETED PROTEIN"/>
    <property type="match status" value="1"/>
</dbReference>
<dbReference type="Gene3D" id="1.10.760.10">
    <property type="entry name" value="Cytochrome c-like domain"/>
    <property type="match status" value="1"/>
</dbReference>
<protein>
    <submittedName>
        <fullName evidence="6">Putative membrane-bound dehydrogenase domain-containing protein</fullName>
    </submittedName>
</protein>
<dbReference type="InterPro" id="IPR016024">
    <property type="entry name" value="ARM-type_fold"/>
</dbReference>
<dbReference type="InterPro" id="IPR013427">
    <property type="entry name" value="Haem-bd_dom_put"/>
</dbReference>
<dbReference type="SUPFAM" id="SSF46626">
    <property type="entry name" value="Cytochrome c"/>
    <property type="match status" value="1"/>
</dbReference>
<dbReference type="NCBIfam" id="TIGR02604">
    <property type="entry name" value="Piru_Ver_Nterm"/>
    <property type="match status" value="1"/>
</dbReference>
<gene>
    <name evidence="6" type="ORF">SAMN04515674_118110</name>
</gene>
<dbReference type="Gene3D" id="2.120.10.30">
    <property type="entry name" value="TolB, C-terminal domain"/>
    <property type="match status" value="1"/>
</dbReference>
<evidence type="ECO:0000259" key="5">
    <source>
        <dbReference type="PROSITE" id="PS51007"/>
    </source>
</evidence>
<dbReference type="OrthoDB" id="9808161at2"/>
<dbReference type="GO" id="GO:0009055">
    <property type="term" value="F:electron transfer activity"/>
    <property type="evidence" value="ECO:0007669"/>
    <property type="project" value="InterPro"/>
</dbReference>
<dbReference type="STRING" id="1079859.SAMN04515674_118110"/>
<evidence type="ECO:0000256" key="2">
    <source>
        <dbReference type="ARBA" id="ARBA00022723"/>
    </source>
</evidence>
<keyword evidence="2 4" id="KW-0479">Metal-binding</keyword>
<dbReference type="RefSeq" id="WP_092019468.1">
    <property type="nucleotide sequence ID" value="NZ_FOXH01000018.1"/>
</dbReference>
<feature type="domain" description="Cytochrome c" evidence="5">
    <location>
        <begin position="884"/>
        <end position="1018"/>
    </location>
</feature>
<evidence type="ECO:0000313" key="6">
    <source>
        <dbReference type="EMBL" id="SFQ43171.1"/>
    </source>
</evidence>
<evidence type="ECO:0000256" key="4">
    <source>
        <dbReference type="PROSITE-ProRule" id="PRU00433"/>
    </source>
</evidence>
<organism evidence="6 7">
    <name type="scientific">Pseudarcicella hirudinis</name>
    <dbReference type="NCBI Taxonomy" id="1079859"/>
    <lineage>
        <taxon>Bacteria</taxon>
        <taxon>Pseudomonadati</taxon>
        <taxon>Bacteroidota</taxon>
        <taxon>Cytophagia</taxon>
        <taxon>Cytophagales</taxon>
        <taxon>Flectobacillaceae</taxon>
        <taxon>Pseudarcicella</taxon>
    </lineage>
</organism>
<keyword evidence="1 4" id="KW-0349">Heme</keyword>
<dbReference type="InterPro" id="IPR009056">
    <property type="entry name" value="Cyt_c-like_dom"/>
</dbReference>
<dbReference type="InterPro" id="IPR013428">
    <property type="entry name" value="Membrane-bound_put_N"/>
</dbReference>
<dbReference type="Pfam" id="PF00034">
    <property type="entry name" value="Cytochrom_C"/>
    <property type="match status" value="1"/>
</dbReference>
<dbReference type="PANTHER" id="PTHR33546">
    <property type="entry name" value="LARGE, MULTIFUNCTIONAL SECRETED PROTEIN-RELATED"/>
    <property type="match status" value="1"/>
</dbReference>
<dbReference type="Pfam" id="PF23500">
    <property type="entry name" value="DUF7133"/>
    <property type="match status" value="1"/>
</dbReference>
<evidence type="ECO:0000256" key="3">
    <source>
        <dbReference type="ARBA" id="ARBA00023004"/>
    </source>
</evidence>
<dbReference type="InterPro" id="IPR011042">
    <property type="entry name" value="6-blade_b-propeller_TolB-like"/>
</dbReference>
<dbReference type="InterPro" id="IPR036909">
    <property type="entry name" value="Cyt_c-like_dom_sf"/>
</dbReference>